<keyword evidence="3" id="KW-0804">Transcription</keyword>
<evidence type="ECO:0000256" key="3">
    <source>
        <dbReference type="ARBA" id="ARBA00023163"/>
    </source>
</evidence>
<dbReference type="InterPro" id="IPR013019">
    <property type="entry name" value="MAD_homology_MH1"/>
</dbReference>
<dbReference type="PROSITE" id="PS51075">
    <property type="entry name" value="MH1"/>
    <property type="match status" value="1"/>
</dbReference>
<evidence type="ECO:0000256" key="4">
    <source>
        <dbReference type="ARBA" id="ARBA00023242"/>
    </source>
</evidence>
<evidence type="ECO:0000259" key="5">
    <source>
        <dbReference type="PROSITE" id="PS51075"/>
    </source>
</evidence>
<gene>
    <name evidence="6" type="ORF">MAR_003259</name>
</gene>
<keyword evidence="4" id="KW-0539">Nucleus</keyword>
<dbReference type="PANTHER" id="PTHR13703:SF25">
    <property type="entry name" value="MOTHERS AGAINST DECAPENTAPLEGIC HOMOLOG"/>
    <property type="match status" value="1"/>
</dbReference>
<evidence type="ECO:0000313" key="6">
    <source>
        <dbReference type="EMBL" id="WAR29691.1"/>
    </source>
</evidence>
<keyword evidence="7" id="KW-1185">Reference proteome</keyword>
<dbReference type="Proteomes" id="UP001164746">
    <property type="component" value="Chromosome 16"/>
</dbReference>
<dbReference type="Pfam" id="PF03165">
    <property type="entry name" value="MH1"/>
    <property type="match status" value="1"/>
</dbReference>
<evidence type="ECO:0000256" key="1">
    <source>
        <dbReference type="ARBA" id="ARBA00004123"/>
    </source>
</evidence>
<dbReference type="InterPro" id="IPR013790">
    <property type="entry name" value="Dwarfin"/>
</dbReference>
<dbReference type="EMBL" id="CP111027">
    <property type="protein sequence ID" value="WAR29691.1"/>
    <property type="molecule type" value="Genomic_DNA"/>
</dbReference>
<organism evidence="6 7">
    <name type="scientific">Mya arenaria</name>
    <name type="common">Soft-shell clam</name>
    <dbReference type="NCBI Taxonomy" id="6604"/>
    <lineage>
        <taxon>Eukaryota</taxon>
        <taxon>Metazoa</taxon>
        <taxon>Spiralia</taxon>
        <taxon>Lophotrochozoa</taxon>
        <taxon>Mollusca</taxon>
        <taxon>Bivalvia</taxon>
        <taxon>Autobranchia</taxon>
        <taxon>Heteroconchia</taxon>
        <taxon>Euheterodonta</taxon>
        <taxon>Imparidentia</taxon>
        <taxon>Neoheterodontei</taxon>
        <taxon>Myida</taxon>
        <taxon>Myoidea</taxon>
        <taxon>Myidae</taxon>
        <taxon>Mya</taxon>
    </lineage>
</organism>
<sequence>SLDGRLQVSQRKGLPHVIYCRLWRWPDLQSHQELRAIESCEYAYALKREEVCVNPYHYNPLPPVMVPRSTEIPNKLPELENYATTVPENTDFPTGLGENFSI</sequence>
<feature type="domain" description="MH1" evidence="5">
    <location>
        <begin position="1"/>
        <end position="67"/>
    </location>
</feature>
<name>A0ABY7G9C7_MYAAR</name>
<dbReference type="InterPro" id="IPR036578">
    <property type="entry name" value="SMAD_MH1_sf"/>
</dbReference>
<feature type="non-terminal residue" evidence="6">
    <location>
        <position position="102"/>
    </location>
</feature>
<protein>
    <submittedName>
        <fullName evidence="6">SMAD2-like protein</fullName>
    </submittedName>
</protein>
<evidence type="ECO:0000256" key="2">
    <source>
        <dbReference type="ARBA" id="ARBA00023015"/>
    </source>
</evidence>
<dbReference type="Gene3D" id="3.90.520.10">
    <property type="entry name" value="SMAD MH1 domain"/>
    <property type="match status" value="1"/>
</dbReference>
<feature type="non-terminal residue" evidence="6">
    <location>
        <position position="1"/>
    </location>
</feature>
<comment type="subcellular location">
    <subcellularLocation>
        <location evidence="1">Nucleus</location>
    </subcellularLocation>
</comment>
<dbReference type="SMART" id="SM00523">
    <property type="entry name" value="DWA"/>
    <property type="match status" value="1"/>
</dbReference>
<reference evidence="6" key="1">
    <citation type="submission" date="2022-11" db="EMBL/GenBank/DDBJ databases">
        <title>Centuries of genome instability and evolution in soft-shell clam transmissible cancer (bioRxiv).</title>
        <authorList>
            <person name="Hart S.F.M."/>
            <person name="Yonemitsu M.A."/>
            <person name="Giersch R.M."/>
            <person name="Beal B.F."/>
            <person name="Arriagada G."/>
            <person name="Davis B.W."/>
            <person name="Ostrander E.A."/>
            <person name="Goff S.P."/>
            <person name="Metzger M.J."/>
        </authorList>
    </citation>
    <scope>NUCLEOTIDE SEQUENCE</scope>
    <source>
        <strain evidence="6">MELC-2E11</strain>
        <tissue evidence="6">Siphon/mantle</tissue>
    </source>
</reference>
<evidence type="ECO:0000313" key="7">
    <source>
        <dbReference type="Proteomes" id="UP001164746"/>
    </source>
</evidence>
<dbReference type="SUPFAM" id="SSF56366">
    <property type="entry name" value="SMAD MH1 domain"/>
    <property type="match status" value="1"/>
</dbReference>
<keyword evidence="2" id="KW-0805">Transcription regulation</keyword>
<dbReference type="PANTHER" id="PTHR13703">
    <property type="entry name" value="SMAD"/>
    <property type="match status" value="1"/>
</dbReference>
<dbReference type="InterPro" id="IPR003619">
    <property type="entry name" value="MAD_homology1_Dwarfin-type"/>
</dbReference>
<proteinExistence type="predicted"/>
<accession>A0ABY7G9C7</accession>